<dbReference type="EMBL" id="CM037023">
    <property type="protein sequence ID" value="KAH7665098.1"/>
    <property type="molecule type" value="Genomic_DNA"/>
</dbReference>
<gene>
    <name evidence="1" type="ORF">IHE45_13G010000</name>
</gene>
<comment type="caution">
    <text evidence="1">The sequence shown here is derived from an EMBL/GenBank/DDBJ whole genome shotgun (WGS) entry which is preliminary data.</text>
</comment>
<keyword evidence="2" id="KW-1185">Reference proteome</keyword>
<organism evidence="1 2">
    <name type="scientific">Dioscorea alata</name>
    <name type="common">Purple yam</name>
    <dbReference type="NCBI Taxonomy" id="55571"/>
    <lineage>
        <taxon>Eukaryota</taxon>
        <taxon>Viridiplantae</taxon>
        <taxon>Streptophyta</taxon>
        <taxon>Embryophyta</taxon>
        <taxon>Tracheophyta</taxon>
        <taxon>Spermatophyta</taxon>
        <taxon>Magnoliopsida</taxon>
        <taxon>Liliopsida</taxon>
        <taxon>Dioscoreales</taxon>
        <taxon>Dioscoreaceae</taxon>
        <taxon>Dioscorea</taxon>
    </lineage>
</organism>
<name>A0ACB7UW72_DIOAL</name>
<protein>
    <submittedName>
        <fullName evidence="1">Uncharacterized protein</fullName>
    </submittedName>
</protein>
<dbReference type="Proteomes" id="UP000827976">
    <property type="component" value="Chromosome 13"/>
</dbReference>
<accession>A0ACB7UW72</accession>
<proteinExistence type="predicted"/>
<reference evidence="2" key="1">
    <citation type="journal article" date="2022" name="Nat. Commun.">
        <title>Chromosome evolution and the genetic basis of agronomically important traits in greater yam.</title>
        <authorList>
            <person name="Bredeson J.V."/>
            <person name="Lyons J.B."/>
            <person name="Oniyinde I.O."/>
            <person name="Okereke N.R."/>
            <person name="Kolade O."/>
            <person name="Nnabue I."/>
            <person name="Nwadili C.O."/>
            <person name="Hribova E."/>
            <person name="Parker M."/>
            <person name="Nwogha J."/>
            <person name="Shu S."/>
            <person name="Carlson J."/>
            <person name="Kariba R."/>
            <person name="Muthemba S."/>
            <person name="Knop K."/>
            <person name="Barton G.J."/>
            <person name="Sherwood A.V."/>
            <person name="Lopez-Montes A."/>
            <person name="Asiedu R."/>
            <person name="Jamnadass R."/>
            <person name="Muchugi A."/>
            <person name="Goodstein D."/>
            <person name="Egesi C.N."/>
            <person name="Featherston J."/>
            <person name="Asfaw A."/>
            <person name="Simpson G.G."/>
            <person name="Dolezel J."/>
            <person name="Hendre P.S."/>
            <person name="Van Deynze A."/>
            <person name="Kumar P.L."/>
            <person name="Obidiegwu J.E."/>
            <person name="Bhattacharjee R."/>
            <person name="Rokhsar D.S."/>
        </authorList>
    </citation>
    <scope>NUCLEOTIDE SEQUENCE [LARGE SCALE GENOMIC DNA]</scope>
    <source>
        <strain evidence="2">cv. TDa95/00328</strain>
    </source>
</reference>
<sequence>MANAELQFEMAIRDQVIHNQKEAQRNMWNMLMGLGLDQKCLMDLAAKQGVTIEDSTTPLIKQSPFLHHMTSSPYSSCAQYPGIDGQPYASKACVLQHHQDFSTTAYYKGRYNSHGLCRQEHHSSYYLFSHDHSPLSYSGMRHQASGSPSSCFFTPVKLTRDKCVFYPESRTPPCPHTKESITSSLNEGFKRVQEVKVMQL</sequence>
<evidence type="ECO:0000313" key="1">
    <source>
        <dbReference type="EMBL" id="KAH7665098.1"/>
    </source>
</evidence>
<evidence type="ECO:0000313" key="2">
    <source>
        <dbReference type="Proteomes" id="UP000827976"/>
    </source>
</evidence>